<gene>
    <name evidence="1" type="ORF">ACFFMS_08850</name>
</gene>
<dbReference type="RefSeq" id="WP_379948912.1">
    <property type="nucleotide sequence ID" value="NZ_JBHMAF010000037.1"/>
</dbReference>
<dbReference type="Proteomes" id="UP001589609">
    <property type="component" value="Unassembled WGS sequence"/>
</dbReference>
<protein>
    <submittedName>
        <fullName evidence="1">Uncharacterized protein</fullName>
    </submittedName>
</protein>
<keyword evidence="2" id="KW-1185">Reference proteome</keyword>
<evidence type="ECO:0000313" key="1">
    <source>
        <dbReference type="EMBL" id="MFB9758623.1"/>
    </source>
</evidence>
<sequence length="71" mass="8010">MELKVDFEGFISDDEFKIIHHPHMVLSEDATEKQIQIANRLFAAADKGCAVGNLLKKADVKIEVQRKLSTK</sequence>
<reference evidence="1 2" key="1">
    <citation type="submission" date="2024-09" db="EMBL/GenBank/DDBJ databases">
        <authorList>
            <person name="Sun Q."/>
            <person name="Mori K."/>
        </authorList>
    </citation>
    <scope>NUCLEOTIDE SEQUENCE [LARGE SCALE GENOMIC DNA]</scope>
    <source>
        <strain evidence="1 2">JCM 11201</strain>
    </source>
</reference>
<accession>A0ABV5WDU2</accession>
<organism evidence="1 2">
    <name type="scientific">Ectobacillus funiculus</name>
    <dbReference type="NCBI Taxonomy" id="137993"/>
    <lineage>
        <taxon>Bacteria</taxon>
        <taxon>Bacillati</taxon>
        <taxon>Bacillota</taxon>
        <taxon>Bacilli</taxon>
        <taxon>Bacillales</taxon>
        <taxon>Bacillaceae</taxon>
        <taxon>Ectobacillus</taxon>
    </lineage>
</organism>
<comment type="caution">
    <text evidence="1">The sequence shown here is derived from an EMBL/GenBank/DDBJ whole genome shotgun (WGS) entry which is preliminary data.</text>
</comment>
<evidence type="ECO:0000313" key="2">
    <source>
        <dbReference type="Proteomes" id="UP001589609"/>
    </source>
</evidence>
<name>A0ABV5WDU2_9BACI</name>
<dbReference type="SUPFAM" id="SSF82784">
    <property type="entry name" value="OsmC-like"/>
    <property type="match status" value="1"/>
</dbReference>
<dbReference type="InterPro" id="IPR036102">
    <property type="entry name" value="OsmC/Ohrsf"/>
</dbReference>
<dbReference type="EMBL" id="JBHMAF010000037">
    <property type="protein sequence ID" value="MFB9758623.1"/>
    <property type="molecule type" value="Genomic_DNA"/>
</dbReference>
<proteinExistence type="predicted"/>